<dbReference type="EMBL" id="VFWZ01000005">
    <property type="protein sequence ID" value="TPN84593.1"/>
    <property type="molecule type" value="Genomic_DNA"/>
</dbReference>
<accession>A0A504JAM5</accession>
<dbReference type="Proteomes" id="UP000315540">
    <property type="component" value="Unassembled WGS sequence"/>
</dbReference>
<dbReference type="AlphaFoldDB" id="A0A504JAM5"/>
<dbReference type="RefSeq" id="WP_140594928.1">
    <property type="nucleotide sequence ID" value="NZ_VFWZ01000005.1"/>
</dbReference>
<reference evidence="1 2" key="1">
    <citation type="submission" date="2019-06" db="EMBL/GenBank/DDBJ databases">
        <authorList>
            <person name="Meng X."/>
        </authorList>
    </citation>
    <scope>NUCLEOTIDE SEQUENCE [LARGE SCALE GENOMIC DNA]</scope>
    <source>
        <strain evidence="1 2">M625</strain>
    </source>
</reference>
<evidence type="ECO:0000313" key="2">
    <source>
        <dbReference type="Proteomes" id="UP000315540"/>
    </source>
</evidence>
<proteinExistence type="predicted"/>
<dbReference type="OrthoDB" id="1163295at2"/>
<organism evidence="1 2">
    <name type="scientific">Aquimarina algicola</name>
    <dbReference type="NCBI Taxonomy" id="2589995"/>
    <lineage>
        <taxon>Bacteria</taxon>
        <taxon>Pseudomonadati</taxon>
        <taxon>Bacteroidota</taxon>
        <taxon>Flavobacteriia</taxon>
        <taxon>Flavobacteriales</taxon>
        <taxon>Flavobacteriaceae</taxon>
        <taxon>Aquimarina</taxon>
    </lineage>
</organism>
<protein>
    <recommendedName>
        <fullName evidence="3">Roadblock/LC7 domain-containing protein</fullName>
    </recommendedName>
</protein>
<evidence type="ECO:0008006" key="3">
    <source>
        <dbReference type="Google" id="ProtNLM"/>
    </source>
</evidence>
<comment type="caution">
    <text evidence="1">The sequence shown here is derived from an EMBL/GenBank/DDBJ whole genome shotgun (WGS) entry which is preliminary data.</text>
</comment>
<dbReference type="Gene3D" id="3.30.450.30">
    <property type="entry name" value="Dynein light chain 2a, cytoplasmic"/>
    <property type="match status" value="1"/>
</dbReference>
<dbReference type="SUPFAM" id="SSF103196">
    <property type="entry name" value="Roadblock/LC7 domain"/>
    <property type="match status" value="1"/>
</dbReference>
<name>A0A504JAM5_9FLAO</name>
<keyword evidence="2" id="KW-1185">Reference proteome</keyword>
<sequence>MISQSPLMLEKIIEFVGSEAVIVADINGNLIDSANIDFEDNIAAMTGMAFTMCKDLSEDLNIGSLEQLMAKTSDGFWVANRIQSDHIVIALCKDHSKLGLFLKKMNSLKTTI</sequence>
<evidence type="ECO:0000313" key="1">
    <source>
        <dbReference type="EMBL" id="TPN84593.1"/>
    </source>
</evidence>
<gene>
    <name evidence="1" type="ORF">FHK87_16825</name>
</gene>